<feature type="compositionally biased region" description="Polar residues" evidence="1">
    <location>
        <begin position="68"/>
        <end position="83"/>
    </location>
</feature>
<name>A0A8X6NEL0_NEPPI</name>
<feature type="region of interest" description="Disordered" evidence="1">
    <location>
        <begin position="65"/>
        <end position="90"/>
    </location>
</feature>
<reference evidence="2" key="1">
    <citation type="submission" date="2020-08" db="EMBL/GenBank/DDBJ databases">
        <title>Multicomponent nature underlies the extraordinary mechanical properties of spider dragline silk.</title>
        <authorList>
            <person name="Kono N."/>
            <person name="Nakamura H."/>
            <person name="Mori M."/>
            <person name="Yoshida Y."/>
            <person name="Ohtoshi R."/>
            <person name="Malay A.D."/>
            <person name="Moran D.A.P."/>
            <person name="Tomita M."/>
            <person name="Numata K."/>
            <person name="Arakawa K."/>
        </authorList>
    </citation>
    <scope>NUCLEOTIDE SEQUENCE</scope>
</reference>
<dbReference type="AlphaFoldDB" id="A0A8X6NEL0"/>
<dbReference type="Proteomes" id="UP000887013">
    <property type="component" value="Unassembled WGS sequence"/>
</dbReference>
<protein>
    <submittedName>
        <fullName evidence="2">Uncharacterized protein</fullName>
    </submittedName>
</protein>
<gene>
    <name evidence="2" type="ORF">NPIL_414411</name>
</gene>
<dbReference type="EMBL" id="BMAW01057348">
    <property type="protein sequence ID" value="GFT10201.1"/>
    <property type="molecule type" value="Genomic_DNA"/>
</dbReference>
<sequence length="90" mass="9753">MCSDFLLGSLKLDKGCRKVSDYVSKNFTKEMPRIVVQDGKLQIHGAMNGNIYLITKGNGRVLFRTDGATGTSENTEESGNSQGPLVEAVD</sequence>
<keyword evidence="3" id="KW-1185">Reference proteome</keyword>
<organism evidence="2 3">
    <name type="scientific">Nephila pilipes</name>
    <name type="common">Giant wood spider</name>
    <name type="synonym">Nephila maculata</name>
    <dbReference type="NCBI Taxonomy" id="299642"/>
    <lineage>
        <taxon>Eukaryota</taxon>
        <taxon>Metazoa</taxon>
        <taxon>Ecdysozoa</taxon>
        <taxon>Arthropoda</taxon>
        <taxon>Chelicerata</taxon>
        <taxon>Arachnida</taxon>
        <taxon>Araneae</taxon>
        <taxon>Araneomorphae</taxon>
        <taxon>Entelegynae</taxon>
        <taxon>Araneoidea</taxon>
        <taxon>Nephilidae</taxon>
        <taxon>Nephila</taxon>
    </lineage>
</organism>
<evidence type="ECO:0000313" key="2">
    <source>
        <dbReference type="EMBL" id="GFT10201.1"/>
    </source>
</evidence>
<accession>A0A8X6NEL0</accession>
<comment type="caution">
    <text evidence="2">The sequence shown here is derived from an EMBL/GenBank/DDBJ whole genome shotgun (WGS) entry which is preliminary data.</text>
</comment>
<evidence type="ECO:0000313" key="3">
    <source>
        <dbReference type="Proteomes" id="UP000887013"/>
    </source>
</evidence>
<evidence type="ECO:0000256" key="1">
    <source>
        <dbReference type="SAM" id="MobiDB-lite"/>
    </source>
</evidence>
<proteinExistence type="predicted"/>